<reference evidence="1 2" key="1">
    <citation type="submission" date="2016-10" db="EMBL/GenBank/DDBJ databases">
        <authorList>
            <person name="de Groot N.N."/>
        </authorList>
    </citation>
    <scope>NUCLEOTIDE SEQUENCE [LARGE SCALE GENOMIC DNA]</scope>
    <source>
        <strain evidence="1 2">CGMCC 1.7031</strain>
    </source>
</reference>
<protein>
    <submittedName>
        <fullName evidence="1">Uncharacterized protein</fullName>
    </submittedName>
</protein>
<evidence type="ECO:0000313" key="2">
    <source>
        <dbReference type="Proteomes" id="UP000199354"/>
    </source>
</evidence>
<organism evidence="1 2">
    <name type="scientific">Flavobacterium caeni</name>
    <dbReference type="NCBI Taxonomy" id="490189"/>
    <lineage>
        <taxon>Bacteria</taxon>
        <taxon>Pseudomonadati</taxon>
        <taxon>Bacteroidota</taxon>
        <taxon>Flavobacteriia</taxon>
        <taxon>Flavobacteriales</taxon>
        <taxon>Flavobacteriaceae</taxon>
        <taxon>Flavobacterium</taxon>
    </lineage>
</organism>
<dbReference type="Proteomes" id="UP000199354">
    <property type="component" value="Unassembled WGS sequence"/>
</dbReference>
<dbReference type="EMBL" id="FMVF01000004">
    <property type="protein sequence ID" value="SCY25500.1"/>
    <property type="molecule type" value="Genomic_DNA"/>
</dbReference>
<sequence>MIDFITANLPKSYSSRLEQNPLLDFSMLRNVSEDGFLIPALDRMGKEVQNKNGETVYKVPYKSASYNGLCFTIFETGTIILTGSLHKYFNGGAHNFNDFDYVAFLLVLMDLEDKFGFKLEECKLQCVEAGVNIVPPVPTNDILRHCFLHKTIPFKDIQHSQDGRYKQAKHSQYIVKIYNKALHYTGKGFTIETEILRFELKFMKMEKLNKLDIFTLADIRNLGFGVFKEMLVQAFEDILLFDQTINSSCTKLTDYRNPLFWTDLLETKSRKTFYKHKKTYTEIVINSSERLQQQLTEILISKVNELAKGI</sequence>
<dbReference type="AlphaFoldDB" id="A0A1G5EFL9"/>
<evidence type="ECO:0000313" key="1">
    <source>
        <dbReference type="EMBL" id="SCY25500.1"/>
    </source>
</evidence>
<dbReference type="RefSeq" id="WP_139149608.1">
    <property type="nucleotide sequence ID" value="NZ_FMVF01000004.1"/>
</dbReference>
<name>A0A1G5EFL9_9FLAO</name>
<dbReference type="OrthoDB" id="795069at2"/>
<dbReference type="STRING" id="490189.SAMN02927903_01036"/>
<accession>A0A1G5EFL9</accession>
<proteinExistence type="predicted"/>
<gene>
    <name evidence="1" type="ORF">SAMN02927903_01036</name>
</gene>
<keyword evidence="2" id="KW-1185">Reference proteome</keyword>